<dbReference type="Proteomes" id="UP000035268">
    <property type="component" value="Chromosome"/>
</dbReference>
<name>A0A0G3EJ03_9BACT</name>
<dbReference type="AlphaFoldDB" id="A0A0G3EJ03"/>
<dbReference type="STRING" id="1307763.L21SP4_00901"/>
<reference evidence="1 2" key="2">
    <citation type="journal article" date="2016" name="ISME J.">
        <title>Characterization of the first cultured representative of Verrucomicrobia subdivision 5 indicates the proposal of a novel phylum.</title>
        <authorList>
            <person name="Spring S."/>
            <person name="Bunk B."/>
            <person name="Sproer C."/>
            <person name="Schumann P."/>
            <person name="Rohde M."/>
            <person name="Tindall B.J."/>
            <person name="Klenk H.P."/>
        </authorList>
    </citation>
    <scope>NUCLEOTIDE SEQUENCE [LARGE SCALE GENOMIC DNA]</scope>
    <source>
        <strain evidence="1 2">L21-Fru-AB</strain>
    </source>
</reference>
<dbReference type="EMBL" id="CP010904">
    <property type="protein sequence ID" value="AKJ64164.1"/>
    <property type="molecule type" value="Genomic_DNA"/>
</dbReference>
<dbReference type="InterPro" id="IPR038071">
    <property type="entry name" value="UROD/MetE-like_sf"/>
</dbReference>
<dbReference type="KEGG" id="vbl:L21SP4_00901"/>
<accession>A0A0G3EJ03</accession>
<dbReference type="Gene3D" id="3.20.20.210">
    <property type="match status" value="1"/>
</dbReference>
<dbReference type="OrthoDB" id="1956310at2"/>
<sequence length="404" mass="46695">MNNDLNILRDLAKQYAAVAADPVMDERRELWRDLHDFKAPRPPIHVRQYAFSELPQSECHGEDPFHRELEFMLRDLLYAASIGDDTVFEPYLSVRAVFDDMDWGVQIDKQHTDDIGGSFKVDYVLRELEEWREKLRAPHHRIDEAATAERYERAGEAIGDILTIDLNRAPYYMHWHGDISSDLGLLRGMENFMIDMLEDPEELHALLAFMRDGVLRVQQEAEDAGDWGASATLNQASPYARGLVDPAPNRRGMKRSELFGFVAAQEFTMVSPEMQDEFLIQYQLPIMEQFGLTAYGCCEDLTRKIDILRRIPNLRRIAVTPFADVARCAEQIGTDYVMSYRPSPADMVAYGYNEERIRKVITRDLEICRGLHLDITLKDVETVEKDPGRVRKWVAYTRTIIEKM</sequence>
<evidence type="ECO:0000313" key="2">
    <source>
        <dbReference type="Proteomes" id="UP000035268"/>
    </source>
</evidence>
<reference evidence="2" key="1">
    <citation type="submission" date="2015-02" db="EMBL/GenBank/DDBJ databases">
        <title>Description and complete genome sequence of the first cultured representative of the subdivision 5 of the Verrucomicrobia phylum.</title>
        <authorList>
            <person name="Spring S."/>
            <person name="Bunk B."/>
            <person name="Sproer C."/>
            <person name="Klenk H.-P."/>
        </authorList>
    </citation>
    <scope>NUCLEOTIDE SEQUENCE [LARGE SCALE GENOMIC DNA]</scope>
    <source>
        <strain evidence="2">L21-Fru-AB</strain>
    </source>
</reference>
<evidence type="ECO:0000313" key="1">
    <source>
        <dbReference type="EMBL" id="AKJ64164.1"/>
    </source>
</evidence>
<gene>
    <name evidence="1" type="ORF">L21SP4_00901</name>
</gene>
<keyword evidence="2" id="KW-1185">Reference proteome</keyword>
<proteinExistence type="predicted"/>
<dbReference type="RefSeq" id="WP_052881523.1">
    <property type="nucleotide sequence ID" value="NZ_CP010904.1"/>
</dbReference>
<organism evidence="1 2">
    <name type="scientific">Kiritimatiella glycovorans</name>
    <dbReference type="NCBI Taxonomy" id="1307763"/>
    <lineage>
        <taxon>Bacteria</taxon>
        <taxon>Pseudomonadati</taxon>
        <taxon>Kiritimatiellota</taxon>
        <taxon>Kiritimatiellia</taxon>
        <taxon>Kiritimatiellales</taxon>
        <taxon>Kiritimatiellaceae</taxon>
        <taxon>Kiritimatiella</taxon>
    </lineage>
</organism>
<protein>
    <submittedName>
        <fullName evidence="1">Uncharacterized protein</fullName>
    </submittedName>
</protein>